<dbReference type="PATRIC" id="fig|1291052.5.peg.234"/>
<evidence type="ECO:0000313" key="2">
    <source>
        <dbReference type="EMBL" id="KRM54422.1"/>
    </source>
</evidence>
<organism evidence="2 3">
    <name type="scientific">Lacticaseibacillus sharpeae JCM 1186 = DSM 20505</name>
    <dbReference type="NCBI Taxonomy" id="1291052"/>
    <lineage>
        <taxon>Bacteria</taxon>
        <taxon>Bacillati</taxon>
        <taxon>Bacillota</taxon>
        <taxon>Bacilli</taxon>
        <taxon>Lactobacillales</taxon>
        <taxon>Lactobacillaceae</taxon>
        <taxon>Lacticaseibacillus</taxon>
    </lineage>
</organism>
<evidence type="ECO:0000256" key="1">
    <source>
        <dbReference type="SAM" id="MobiDB-lite"/>
    </source>
</evidence>
<proteinExistence type="predicted"/>
<dbReference type="Proteomes" id="UP000051679">
    <property type="component" value="Unassembled WGS sequence"/>
</dbReference>
<feature type="compositionally biased region" description="Basic and acidic residues" evidence="1">
    <location>
        <begin position="234"/>
        <end position="252"/>
    </location>
</feature>
<accession>A0A0R1ZRW1</accession>
<dbReference type="OrthoDB" id="9997098at2"/>
<gene>
    <name evidence="2" type="ORF">FC18_GL000226</name>
</gene>
<feature type="region of interest" description="Disordered" evidence="1">
    <location>
        <begin position="180"/>
        <end position="264"/>
    </location>
</feature>
<sequence length="264" mass="29996">MTNININDPHAVADFVQQQGITPDHNYIVVRRRMSAGRAMSFSLFHRYPDGTFDQQLARHEPEYLMIISPSQIYFHQLTPTMTFPSQVERANIQEFVWEEASNEHCFHFTTTARREDYYMFNTEPQSPLWSLDNYYYLQLNGFCGLTKPDPHPEPAKTDMLSDEQKGLISGYGLAAFANPQPLTDPRPYKPSAKIQAAASKRKADPAPYKPASKQDAASYRPEQNAKAQPTNRALDHADIPASGRPERKREGLLSSLLGKPHRS</sequence>
<dbReference type="AlphaFoldDB" id="A0A0R1ZRW1"/>
<dbReference type="EMBL" id="AYYO01000055">
    <property type="protein sequence ID" value="KRM54422.1"/>
    <property type="molecule type" value="Genomic_DNA"/>
</dbReference>
<evidence type="ECO:0000313" key="3">
    <source>
        <dbReference type="Proteomes" id="UP000051679"/>
    </source>
</evidence>
<keyword evidence="3" id="KW-1185">Reference proteome</keyword>
<dbReference type="RefSeq" id="WP_054677127.1">
    <property type="nucleotide sequence ID" value="NZ_AYYO01000055.1"/>
</dbReference>
<protein>
    <submittedName>
        <fullName evidence="2">Uncharacterized protein</fullName>
    </submittedName>
</protein>
<name>A0A0R1ZRW1_9LACO</name>
<reference evidence="2 3" key="1">
    <citation type="journal article" date="2015" name="Genome Announc.">
        <title>Expanding the biotechnology potential of lactobacilli through comparative genomics of 213 strains and associated genera.</title>
        <authorList>
            <person name="Sun Z."/>
            <person name="Harris H.M."/>
            <person name="McCann A."/>
            <person name="Guo C."/>
            <person name="Argimon S."/>
            <person name="Zhang W."/>
            <person name="Yang X."/>
            <person name="Jeffery I.B."/>
            <person name="Cooney J.C."/>
            <person name="Kagawa T.F."/>
            <person name="Liu W."/>
            <person name="Song Y."/>
            <person name="Salvetti E."/>
            <person name="Wrobel A."/>
            <person name="Rasinkangas P."/>
            <person name="Parkhill J."/>
            <person name="Rea M.C."/>
            <person name="O'Sullivan O."/>
            <person name="Ritari J."/>
            <person name="Douillard F.P."/>
            <person name="Paul Ross R."/>
            <person name="Yang R."/>
            <person name="Briner A.E."/>
            <person name="Felis G.E."/>
            <person name="de Vos W.M."/>
            <person name="Barrangou R."/>
            <person name="Klaenhammer T.R."/>
            <person name="Caufield P.W."/>
            <person name="Cui Y."/>
            <person name="Zhang H."/>
            <person name="O'Toole P.W."/>
        </authorList>
    </citation>
    <scope>NUCLEOTIDE SEQUENCE [LARGE SCALE GENOMIC DNA]</scope>
    <source>
        <strain evidence="2 3">DSM 20505</strain>
    </source>
</reference>
<comment type="caution">
    <text evidence="2">The sequence shown here is derived from an EMBL/GenBank/DDBJ whole genome shotgun (WGS) entry which is preliminary data.</text>
</comment>